<organism evidence="1 2">
    <name type="scientific">Flavobacterium jumunjinense</name>
    <dbReference type="NCBI Taxonomy" id="998845"/>
    <lineage>
        <taxon>Bacteria</taxon>
        <taxon>Pseudomonadati</taxon>
        <taxon>Bacteroidota</taxon>
        <taxon>Flavobacteriia</taxon>
        <taxon>Flavobacteriales</taxon>
        <taxon>Flavobacteriaceae</taxon>
        <taxon>Flavobacterium</taxon>
    </lineage>
</organism>
<dbReference type="EMBL" id="JBHMEY010000033">
    <property type="protein sequence ID" value="MFB9097079.1"/>
    <property type="molecule type" value="Genomic_DNA"/>
</dbReference>
<reference evidence="1 2" key="1">
    <citation type="submission" date="2024-09" db="EMBL/GenBank/DDBJ databases">
        <authorList>
            <person name="Sun Q."/>
            <person name="Mori K."/>
        </authorList>
    </citation>
    <scope>NUCLEOTIDE SEQUENCE [LARGE SCALE GENOMIC DNA]</scope>
    <source>
        <strain evidence="1 2">CECT 7955</strain>
    </source>
</reference>
<name>A0ABV5GP56_9FLAO</name>
<protein>
    <submittedName>
        <fullName evidence="1">Uncharacterized protein</fullName>
    </submittedName>
</protein>
<dbReference type="Proteomes" id="UP001589607">
    <property type="component" value="Unassembled WGS sequence"/>
</dbReference>
<evidence type="ECO:0000313" key="1">
    <source>
        <dbReference type="EMBL" id="MFB9097079.1"/>
    </source>
</evidence>
<keyword evidence="2" id="KW-1185">Reference proteome</keyword>
<accession>A0ABV5GP56</accession>
<sequence>MKTVNQNQVLNEKIEVLRMKQSKDFEVLKSQFHITLESMKPINLVKETIDDFKNSKEIKSSLLESTLGIAAGYVTRKMIVGKSSSMIKKTAATIIQYLVSNFITKKAGKINPEEKEE</sequence>
<comment type="caution">
    <text evidence="1">The sequence shown here is derived from an EMBL/GenBank/DDBJ whole genome shotgun (WGS) entry which is preliminary data.</text>
</comment>
<gene>
    <name evidence="1" type="ORF">ACFFVF_11165</name>
</gene>
<proteinExistence type="predicted"/>
<dbReference type="RefSeq" id="WP_236456624.1">
    <property type="nucleotide sequence ID" value="NZ_CBCSGE010000021.1"/>
</dbReference>
<evidence type="ECO:0000313" key="2">
    <source>
        <dbReference type="Proteomes" id="UP001589607"/>
    </source>
</evidence>